<dbReference type="InterPro" id="IPR011009">
    <property type="entry name" value="Kinase-like_dom_sf"/>
</dbReference>
<evidence type="ECO:0000256" key="2">
    <source>
        <dbReference type="ARBA" id="ARBA00022840"/>
    </source>
</evidence>
<dbReference type="PANTHER" id="PTHR27005">
    <property type="entry name" value="WALL-ASSOCIATED RECEPTOR KINASE-LIKE 21"/>
    <property type="match status" value="1"/>
</dbReference>
<dbReference type="SUPFAM" id="SSF56112">
    <property type="entry name" value="Protein kinase-like (PK-like)"/>
    <property type="match status" value="1"/>
</dbReference>
<proteinExistence type="predicted"/>
<dbReference type="Gene3D" id="3.30.200.20">
    <property type="entry name" value="Phosphorylase Kinase, domain 1"/>
    <property type="match status" value="1"/>
</dbReference>
<organism evidence="4 5">
    <name type="scientific">Paspalum notatum var. saurae</name>
    <dbReference type="NCBI Taxonomy" id="547442"/>
    <lineage>
        <taxon>Eukaryota</taxon>
        <taxon>Viridiplantae</taxon>
        <taxon>Streptophyta</taxon>
        <taxon>Embryophyta</taxon>
        <taxon>Tracheophyta</taxon>
        <taxon>Spermatophyta</taxon>
        <taxon>Magnoliopsida</taxon>
        <taxon>Liliopsida</taxon>
        <taxon>Poales</taxon>
        <taxon>Poaceae</taxon>
        <taxon>PACMAD clade</taxon>
        <taxon>Panicoideae</taxon>
        <taxon>Andropogonodae</taxon>
        <taxon>Paspaleae</taxon>
        <taxon>Paspalinae</taxon>
        <taxon>Paspalum</taxon>
    </lineage>
</organism>
<dbReference type="GO" id="GO:0004674">
    <property type="term" value="F:protein serine/threonine kinase activity"/>
    <property type="evidence" value="ECO:0007669"/>
    <property type="project" value="TreeGrafter"/>
</dbReference>
<sequence length="384" mass="43149">MQWTCHNFDGGFTCTSCSHGKVYDPTKQKCVMSAKQHNIILGKLTFIHHWNLNCNNIHVQNIMHVGIAIIGVACGLGSISISLGAIALSRKWRKSIQRRIRRACFKKNQGLLLEKIISNGNTTNKTKIFSMEELRATNNFDATRVLGCGGQGIVYKGILSYQRVVVAIKKSKMVGQVAILSQIIHRNVVKLVQGIFGYLDPEYYHIGAEQSFGSYFIEALQERSLIEIMNPHVVEGANQEEISEIVSLTNACLRVRGGERPIMKVEMSLQLVRTNRLRKRQHLLENDVDIEPLLCPEANPLAWWRMHLALGPPVSKQPKQDSEIRKEIGGHLDAVHHDVPRTTDDHSSLSASQWQTTWTRGMAHTCMMPVSCAASSRFRLMTST</sequence>
<keyword evidence="3" id="KW-1133">Transmembrane helix</keyword>
<dbReference type="GO" id="GO:0005524">
    <property type="term" value="F:ATP binding"/>
    <property type="evidence" value="ECO:0007669"/>
    <property type="project" value="UniProtKB-KW"/>
</dbReference>
<evidence type="ECO:0000313" key="5">
    <source>
        <dbReference type="Proteomes" id="UP001341281"/>
    </source>
</evidence>
<dbReference type="InterPro" id="IPR045274">
    <property type="entry name" value="WAK-like"/>
</dbReference>
<dbReference type="Proteomes" id="UP001341281">
    <property type="component" value="Chromosome 05"/>
</dbReference>
<feature type="transmembrane region" description="Helical" evidence="3">
    <location>
        <begin position="62"/>
        <end position="88"/>
    </location>
</feature>
<keyword evidence="1" id="KW-0547">Nucleotide-binding</keyword>
<evidence type="ECO:0000256" key="3">
    <source>
        <dbReference type="SAM" id="Phobius"/>
    </source>
</evidence>
<reference evidence="4 5" key="1">
    <citation type="submission" date="2024-02" db="EMBL/GenBank/DDBJ databases">
        <title>High-quality chromosome-scale genome assembly of Pensacola bahiagrass (Paspalum notatum Flugge var. saurae).</title>
        <authorList>
            <person name="Vega J.M."/>
            <person name="Podio M."/>
            <person name="Orjuela J."/>
            <person name="Siena L.A."/>
            <person name="Pessino S.C."/>
            <person name="Combes M.C."/>
            <person name="Mariac C."/>
            <person name="Albertini E."/>
            <person name="Pupilli F."/>
            <person name="Ortiz J.P.A."/>
            <person name="Leblanc O."/>
        </authorList>
    </citation>
    <scope>NUCLEOTIDE SEQUENCE [LARGE SCALE GENOMIC DNA]</scope>
    <source>
        <strain evidence="4">R1</strain>
        <tissue evidence="4">Leaf</tissue>
    </source>
</reference>
<evidence type="ECO:0000313" key="4">
    <source>
        <dbReference type="EMBL" id="WVZ74522.1"/>
    </source>
</evidence>
<keyword evidence="3" id="KW-0472">Membrane</keyword>
<evidence type="ECO:0000256" key="1">
    <source>
        <dbReference type="ARBA" id="ARBA00022741"/>
    </source>
</evidence>
<keyword evidence="2" id="KW-0067">ATP-binding</keyword>
<name>A0AAQ3TNN2_PASNO</name>
<keyword evidence="3" id="KW-0812">Transmembrane</keyword>
<dbReference type="GO" id="GO:0007166">
    <property type="term" value="P:cell surface receptor signaling pathway"/>
    <property type="evidence" value="ECO:0007669"/>
    <property type="project" value="InterPro"/>
</dbReference>
<accession>A0AAQ3TNN2</accession>
<dbReference type="PANTHER" id="PTHR27005:SF283">
    <property type="entry name" value="OS02G0633066 PROTEIN"/>
    <property type="match status" value="1"/>
</dbReference>
<protein>
    <recommendedName>
        <fullName evidence="6">Protein kinase domain-containing protein</fullName>
    </recommendedName>
</protein>
<dbReference type="AlphaFoldDB" id="A0AAQ3TNN2"/>
<dbReference type="EMBL" id="CP144749">
    <property type="protein sequence ID" value="WVZ74522.1"/>
    <property type="molecule type" value="Genomic_DNA"/>
</dbReference>
<dbReference type="GO" id="GO:0005886">
    <property type="term" value="C:plasma membrane"/>
    <property type="evidence" value="ECO:0007669"/>
    <property type="project" value="TreeGrafter"/>
</dbReference>
<gene>
    <name evidence="4" type="ORF">U9M48_022693</name>
</gene>
<keyword evidence="5" id="KW-1185">Reference proteome</keyword>
<evidence type="ECO:0008006" key="6">
    <source>
        <dbReference type="Google" id="ProtNLM"/>
    </source>
</evidence>